<evidence type="ECO:0000313" key="2">
    <source>
        <dbReference type="Proteomes" id="UP001479436"/>
    </source>
</evidence>
<keyword evidence="2" id="KW-1185">Reference proteome</keyword>
<evidence type="ECO:0000313" key="1">
    <source>
        <dbReference type="EMBL" id="KAK9678961.1"/>
    </source>
</evidence>
<name>A0ABR2VLI2_9FUNG</name>
<dbReference type="EMBL" id="JASJQH010009621">
    <property type="protein sequence ID" value="KAK9678961.1"/>
    <property type="molecule type" value="Genomic_DNA"/>
</dbReference>
<sequence>MLNKRLTKALRRVTDRTKAHLPKTSSPEERTYTHFQEDFEMKDSDTRCYQNYPAKPITPPQSPQTYTKQLETMPRSPVVTPRSSGNFVRTMRLLSKQRKEGTQESDTFDIFFPEQSLCKARAIYFTSRIMSQFPAIIPTRNAMGEDPDTLNRLYHTIADRLYTYSFVNSFMPPGEKRESIVAKFELEMQAFNPKYLEFKGGCEAIFAVHYALNIIFEDNIEQKDKVALVQLARECIENCFESEEKLNENERQSMYNFHKLMSGLEWPDPDLLV</sequence>
<reference evidence="1 2" key="1">
    <citation type="submission" date="2023-04" db="EMBL/GenBank/DDBJ databases">
        <title>Genome of Basidiobolus ranarum AG-B5.</title>
        <authorList>
            <person name="Stajich J.E."/>
            <person name="Carter-House D."/>
            <person name="Gryganskyi A."/>
        </authorList>
    </citation>
    <scope>NUCLEOTIDE SEQUENCE [LARGE SCALE GENOMIC DNA]</scope>
    <source>
        <strain evidence="1 2">AG-B5</strain>
    </source>
</reference>
<gene>
    <name evidence="1" type="ORF">K7432_016482</name>
</gene>
<dbReference type="Proteomes" id="UP001479436">
    <property type="component" value="Unassembled WGS sequence"/>
</dbReference>
<organism evidence="1 2">
    <name type="scientific">Basidiobolus ranarum</name>
    <dbReference type="NCBI Taxonomy" id="34480"/>
    <lineage>
        <taxon>Eukaryota</taxon>
        <taxon>Fungi</taxon>
        <taxon>Fungi incertae sedis</taxon>
        <taxon>Zoopagomycota</taxon>
        <taxon>Entomophthoromycotina</taxon>
        <taxon>Basidiobolomycetes</taxon>
        <taxon>Basidiobolales</taxon>
        <taxon>Basidiobolaceae</taxon>
        <taxon>Basidiobolus</taxon>
    </lineage>
</organism>
<comment type="caution">
    <text evidence="1">The sequence shown here is derived from an EMBL/GenBank/DDBJ whole genome shotgun (WGS) entry which is preliminary data.</text>
</comment>
<accession>A0ABR2VLI2</accession>
<proteinExistence type="predicted"/>
<protein>
    <submittedName>
        <fullName evidence="1">Uncharacterized protein</fullName>
    </submittedName>
</protein>